<proteinExistence type="predicted"/>
<comment type="caution">
    <text evidence="2">The sequence shown here is derived from an EMBL/GenBank/DDBJ whole genome shotgun (WGS) entry which is preliminary data.</text>
</comment>
<dbReference type="RefSeq" id="WP_426916769.1">
    <property type="nucleotide sequence ID" value="NZ_JBNILK010000012.1"/>
</dbReference>
<sequence length="70" mass="8062">MVDIARCLPANEQHRAILDTMNVRLKELEKRVRAKDLKSPGGLLNDMFTKKINEYFIRIITSFQNAGNSK</sequence>
<keyword evidence="1" id="KW-0175">Coiled coil</keyword>
<name>A0A5D4RD01_9BACI</name>
<dbReference type="AlphaFoldDB" id="A0A5D4RD01"/>
<reference evidence="2 3" key="1">
    <citation type="submission" date="2019-08" db="EMBL/GenBank/DDBJ databases">
        <title>Bacillus genomes from the desert of Cuatro Cienegas, Coahuila.</title>
        <authorList>
            <person name="Olmedo-Alvarez G."/>
        </authorList>
    </citation>
    <scope>NUCLEOTIDE SEQUENCE [LARGE SCALE GENOMIC DNA]</scope>
    <source>
        <strain evidence="2 3">CH108_3D</strain>
    </source>
</reference>
<dbReference type="Proteomes" id="UP000322997">
    <property type="component" value="Unassembled WGS sequence"/>
</dbReference>
<evidence type="ECO:0000256" key="1">
    <source>
        <dbReference type="SAM" id="Coils"/>
    </source>
</evidence>
<accession>A0A5D4RD01</accession>
<organism evidence="2 3">
    <name type="scientific">Rossellomorea marisflavi</name>
    <dbReference type="NCBI Taxonomy" id="189381"/>
    <lineage>
        <taxon>Bacteria</taxon>
        <taxon>Bacillati</taxon>
        <taxon>Bacillota</taxon>
        <taxon>Bacilli</taxon>
        <taxon>Bacillales</taxon>
        <taxon>Bacillaceae</taxon>
        <taxon>Rossellomorea</taxon>
    </lineage>
</organism>
<feature type="coiled-coil region" evidence="1">
    <location>
        <begin position="11"/>
        <end position="38"/>
    </location>
</feature>
<protein>
    <submittedName>
        <fullName evidence="2">Uncharacterized protein</fullName>
    </submittedName>
</protein>
<evidence type="ECO:0000313" key="3">
    <source>
        <dbReference type="Proteomes" id="UP000322997"/>
    </source>
</evidence>
<dbReference type="EMBL" id="VTEQ01000010">
    <property type="protein sequence ID" value="TYS48221.1"/>
    <property type="molecule type" value="Genomic_DNA"/>
</dbReference>
<gene>
    <name evidence="2" type="ORF">FZC83_21335</name>
</gene>
<evidence type="ECO:0000313" key="2">
    <source>
        <dbReference type="EMBL" id="TYS48221.1"/>
    </source>
</evidence>